<proteinExistence type="predicted"/>
<accession>A0ACC1SDK0</accession>
<dbReference type="Proteomes" id="UP001148629">
    <property type="component" value="Unassembled WGS sequence"/>
</dbReference>
<dbReference type="EMBL" id="JANRMS010000575">
    <property type="protein sequence ID" value="KAJ3537507.1"/>
    <property type="molecule type" value="Genomic_DNA"/>
</dbReference>
<organism evidence="1 2">
    <name type="scientific">Fusarium decemcellulare</name>
    <dbReference type="NCBI Taxonomy" id="57161"/>
    <lineage>
        <taxon>Eukaryota</taxon>
        <taxon>Fungi</taxon>
        <taxon>Dikarya</taxon>
        <taxon>Ascomycota</taxon>
        <taxon>Pezizomycotina</taxon>
        <taxon>Sordariomycetes</taxon>
        <taxon>Hypocreomycetidae</taxon>
        <taxon>Hypocreales</taxon>
        <taxon>Nectriaceae</taxon>
        <taxon>Fusarium</taxon>
        <taxon>Fusarium decemcellulare species complex</taxon>
    </lineage>
</organism>
<gene>
    <name evidence="1" type="ORF">NM208_g6285</name>
</gene>
<reference evidence="1" key="1">
    <citation type="submission" date="2022-08" db="EMBL/GenBank/DDBJ databases">
        <title>Genome Sequence of Fusarium decemcellulare.</title>
        <authorList>
            <person name="Buettner E."/>
        </authorList>
    </citation>
    <scope>NUCLEOTIDE SEQUENCE</scope>
    <source>
        <strain evidence="1">Babe19</strain>
    </source>
</reference>
<evidence type="ECO:0000313" key="1">
    <source>
        <dbReference type="EMBL" id="KAJ3537507.1"/>
    </source>
</evidence>
<evidence type="ECO:0000313" key="2">
    <source>
        <dbReference type="Proteomes" id="UP001148629"/>
    </source>
</evidence>
<keyword evidence="2" id="KW-1185">Reference proteome</keyword>
<comment type="caution">
    <text evidence="1">The sequence shown here is derived from an EMBL/GenBank/DDBJ whole genome shotgun (WGS) entry which is preliminary data.</text>
</comment>
<protein>
    <submittedName>
        <fullName evidence="1">Uncharacterized protein</fullName>
    </submittedName>
</protein>
<sequence length="267" mass="29949">MCRHNPNTIFGVDPQVYADKLRTETRFRLFLCKPTQADIAYLSSQQRDQEPVGPRAIARACGLNFGRDALGRILLSKFMTQIKYIEKRIKRARENGQQLHFEIRGSAPVLQPPPGVVVQRARVNMGVATRPQHSLVQRPQPSKTRSGFLEPKIKDEPIETTTIPSSLGPNNTKPAEVNQAGYLNSLADQLGTKLNVYLKQSGNPQAQAVIKDLGQDVDVMLTDTQLSSVERRFLAWESIYQRAYGVSDNVAWEIDQRDRAVGRPEGK</sequence>
<name>A0ACC1SDK0_9HYPO</name>